<sequence length="391" mass="43491">MVIDLLVRAVEESTNDPQVPVCAANNEYNGDLNLRILSVFMILISSAIGSFAPLILSNTKMFNVPSWFFFIAKFFGSGVIIATSFIHLLSPATDALSNDCLGPGFTDYPWSFAIALISLFVLFFVELIVYHYMSKADRLLQSPDVHYHKHSSMNSHGCTDDQSDLASKKSKNIEKVNEDIESCNINDNQDEINTNFNPMLGKDHFSHKDTHQDRNPSNPPLNNTDEGFYNQLVAVLFFESGIVFHSVFIGLSLAVAGSEFKTLFVVLVFHQMFEALGLGARLVEVEWKKDKRWMPWLLALGFSLCTPIAIAIGIGVRNSWTPESKGALITNGIFDSISAGILIYTGLVELIAHEFLFSNQFKNPNGFKQMMLAYFVMCIGAGLMALLGKWA</sequence>
<keyword evidence="3 8" id="KW-0813">Transport</keyword>
<organism evidence="10">
    <name type="scientific">Vanderwaltozyma polyspora (strain ATCC 22028 / DSM 70294 / BCRC 21397 / CBS 2163 / NBRC 10782 / NRRL Y-8283 / UCD 57-17)</name>
    <name type="common">Kluyveromyces polysporus</name>
    <dbReference type="NCBI Taxonomy" id="436907"/>
    <lineage>
        <taxon>Eukaryota</taxon>
        <taxon>Fungi</taxon>
        <taxon>Dikarya</taxon>
        <taxon>Ascomycota</taxon>
        <taxon>Saccharomycotina</taxon>
        <taxon>Saccharomycetes</taxon>
        <taxon>Saccharomycetales</taxon>
        <taxon>Saccharomycetaceae</taxon>
        <taxon>Vanderwaltozyma</taxon>
    </lineage>
</organism>
<protein>
    <recommendedName>
        <fullName evidence="11">Zinc-regulated transporter 2</fullName>
    </recommendedName>
</protein>
<evidence type="ECO:0000313" key="10">
    <source>
        <dbReference type="Proteomes" id="UP000000267"/>
    </source>
</evidence>
<dbReference type="InterPro" id="IPR003689">
    <property type="entry name" value="ZIP"/>
</dbReference>
<dbReference type="OMA" id="ISEYPWV"/>
<keyword evidence="6 8" id="KW-0406">Ion transport</keyword>
<dbReference type="PhylomeDB" id="A7TQ46"/>
<evidence type="ECO:0000256" key="8">
    <source>
        <dbReference type="RuleBase" id="RU362088"/>
    </source>
</evidence>
<dbReference type="GO" id="GO:0000007">
    <property type="term" value="F:low-affinity zinc ion transmembrane transporter activity"/>
    <property type="evidence" value="ECO:0007669"/>
    <property type="project" value="TreeGrafter"/>
</dbReference>
<dbReference type="GO" id="GO:0005886">
    <property type="term" value="C:plasma membrane"/>
    <property type="evidence" value="ECO:0007669"/>
    <property type="project" value="TreeGrafter"/>
</dbReference>
<dbReference type="Proteomes" id="UP000000267">
    <property type="component" value="Unassembled WGS sequence"/>
</dbReference>
<comment type="caution">
    <text evidence="8">Lacks conserved residue(s) required for the propagation of feature annotation.</text>
</comment>
<feature type="transmembrane region" description="Helical" evidence="8">
    <location>
        <begin position="68"/>
        <end position="90"/>
    </location>
</feature>
<evidence type="ECO:0000256" key="3">
    <source>
        <dbReference type="ARBA" id="ARBA00022448"/>
    </source>
</evidence>
<dbReference type="EMBL" id="DS480452">
    <property type="protein sequence ID" value="EDO15614.1"/>
    <property type="molecule type" value="Genomic_DNA"/>
</dbReference>
<name>A7TQ46_VANPO</name>
<dbReference type="InterPro" id="IPR004698">
    <property type="entry name" value="Zn/Fe_permease_fun/pln"/>
</dbReference>
<comment type="similarity">
    <text evidence="2 8">Belongs to the ZIP transporter (TC 2.A.5) family.</text>
</comment>
<proteinExistence type="inferred from homology"/>
<dbReference type="PANTHER" id="PTHR11040:SF69">
    <property type="entry name" value="ZINC-REGULATED TRANSPORTER 2"/>
    <property type="match status" value="1"/>
</dbReference>
<dbReference type="GO" id="GO:0071578">
    <property type="term" value="P:zinc ion import across plasma membrane"/>
    <property type="evidence" value="ECO:0007669"/>
    <property type="project" value="TreeGrafter"/>
</dbReference>
<feature type="transmembrane region" description="Helical" evidence="8">
    <location>
        <begin position="36"/>
        <end position="56"/>
    </location>
</feature>
<feature type="transmembrane region" description="Helical" evidence="8">
    <location>
        <begin position="372"/>
        <end position="390"/>
    </location>
</feature>
<keyword evidence="4 8" id="KW-0812">Transmembrane</keyword>
<dbReference type="STRING" id="436907.A7TQ46"/>
<accession>A7TQ46</accession>
<evidence type="ECO:0008006" key="11">
    <source>
        <dbReference type="Google" id="ProtNLM"/>
    </source>
</evidence>
<dbReference type="Pfam" id="PF02535">
    <property type="entry name" value="Zip"/>
    <property type="match status" value="1"/>
</dbReference>
<comment type="subcellular location">
    <subcellularLocation>
        <location evidence="1 8">Membrane</location>
        <topology evidence="1 8">Multi-pass membrane protein</topology>
    </subcellularLocation>
</comment>
<reference evidence="9 10" key="1">
    <citation type="journal article" date="2007" name="Proc. Natl. Acad. Sci. U.S.A.">
        <title>Independent sorting-out of thousands of duplicated gene pairs in two yeast species descended from a whole-genome duplication.</title>
        <authorList>
            <person name="Scannell D.R."/>
            <person name="Frank A.C."/>
            <person name="Conant G.C."/>
            <person name="Byrne K.P."/>
            <person name="Woolfit M."/>
            <person name="Wolfe K.H."/>
        </authorList>
    </citation>
    <scope>NUCLEOTIDE SEQUENCE [LARGE SCALE GENOMIC DNA]</scope>
    <source>
        <strain evidence="10">ATCC 22028 / DSM 70294 / BCRC 21397 / CBS 2163 / NBRC 10782 / NRRL Y-8283 / UCD 57-17</strain>
    </source>
</reference>
<feature type="transmembrane region" description="Helical" evidence="8">
    <location>
        <begin position="110"/>
        <end position="132"/>
    </location>
</feature>
<dbReference type="OrthoDB" id="448280at2759"/>
<keyword evidence="5 8" id="KW-1133">Transmembrane helix</keyword>
<evidence type="ECO:0000256" key="6">
    <source>
        <dbReference type="ARBA" id="ARBA00023065"/>
    </source>
</evidence>
<evidence type="ECO:0000313" key="9">
    <source>
        <dbReference type="EMBL" id="EDO15614.1"/>
    </source>
</evidence>
<dbReference type="PANTHER" id="PTHR11040">
    <property type="entry name" value="ZINC/IRON TRANSPORTER"/>
    <property type="match status" value="1"/>
</dbReference>
<dbReference type="HOGENOM" id="CLU_027089_0_2_1"/>
<feature type="transmembrane region" description="Helical" evidence="8">
    <location>
        <begin position="232"/>
        <end position="256"/>
    </location>
</feature>
<keyword evidence="7 8" id="KW-0472">Membrane</keyword>
<evidence type="ECO:0000256" key="5">
    <source>
        <dbReference type="ARBA" id="ARBA00022989"/>
    </source>
</evidence>
<feature type="transmembrane region" description="Helical" evidence="8">
    <location>
        <begin position="295"/>
        <end position="316"/>
    </location>
</feature>
<dbReference type="AlphaFoldDB" id="A7TQ46"/>
<dbReference type="InParanoid" id="A7TQ46"/>
<evidence type="ECO:0000256" key="7">
    <source>
        <dbReference type="ARBA" id="ARBA00023136"/>
    </source>
</evidence>
<evidence type="ECO:0000256" key="1">
    <source>
        <dbReference type="ARBA" id="ARBA00004141"/>
    </source>
</evidence>
<gene>
    <name evidence="9" type="ORF">Kpol_1006p10</name>
</gene>
<dbReference type="RefSeq" id="XP_001643472.1">
    <property type="nucleotide sequence ID" value="XM_001643422.1"/>
</dbReference>
<keyword evidence="10" id="KW-1185">Reference proteome</keyword>
<feature type="transmembrane region" description="Helical" evidence="8">
    <location>
        <begin position="328"/>
        <end position="351"/>
    </location>
</feature>
<dbReference type="eggNOG" id="KOG1558">
    <property type="taxonomic scope" value="Eukaryota"/>
</dbReference>
<dbReference type="NCBIfam" id="TIGR00820">
    <property type="entry name" value="zip"/>
    <property type="match status" value="1"/>
</dbReference>
<dbReference type="GeneID" id="5543697"/>
<evidence type="ECO:0000256" key="2">
    <source>
        <dbReference type="ARBA" id="ARBA00006939"/>
    </source>
</evidence>
<dbReference type="KEGG" id="vpo:Kpol_1006p10"/>
<evidence type="ECO:0000256" key="4">
    <source>
        <dbReference type="ARBA" id="ARBA00022692"/>
    </source>
</evidence>